<dbReference type="GO" id="GO:0051539">
    <property type="term" value="F:4 iron, 4 sulfur cluster binding"/>
    <property type="evidence" value="ECO:0007669"/>
    <property type="project" value="UniProtKB-KW"/>
</dbReference>
<dbReference type="HAMAP" id="MF_00568">
    <property type="entry name" value="NadA_type2"/>
    <property type="match status" value="1"/>
</dbReference>
<feature type="binding site" evidence="14">
    <location>
        <position position="212"/>
    </location>
    <ligand>
        <name>iminosuccinate</name>
        <dbReference type="ChEBI" id="CHEBI:77875"/>
    </ligand>
</feature>
<evidence type="ECO:0000256" key="4">
    <source>
        <dbReference type="ARBA" id="ARBA00012669"/>
    </source>
</evidence>
<comment type="pathway">
    <text evidence="3 14">Cofactor biosynthesis; NAD(+) biosynthesis; quinolinate from iminoaspartate: step 1/1.</text>
</comment>
<evidence type="ECO:0000256" key="8">
    <source>
        <dbReference type="ARBA" id="ARBA00022679"/>
    </source>
</evidence>
<dbReference type="AlphaFoldDB" id="A0A7C4UH69"/>
<dbReference type="NCBIfam" id="TIGR00550">
    <property type="entry name" value="nadA"/>
    <property type="match status" value="1"/>
</dbReference>
<evidence type="ECO:0000313" key="15">
    <source>
        <dbReference type="EMBL" id="HGW92370.1"/>
    </source>
</evidence>
<dbReference type="EC" id="2.5.1.72" evidence="4 14"/>
<evidence type="ECO:0000256" key="13">
    <source>
        <dbReference type="ARBA" id="ARBA00073059"/>
    </source>
</evidence>
<name>A0A7C4UH69_UNCW3</name>
<dbReference type="FunFam" id="3.40.50.10800:FF:000003">
    <property type="entry name" value="Quinolinate synthase A"/>
    <property type="match status" value="1"/>
</dbReference>
<evidence type="ECO:0000256" key="11">
    <source>
        <dbReference type="ARBA" id="ARBA00023014"/>
    </source>
</evidence>
<dbReference type="InterPro" id="IPR023066">
    <property type="entry name" value="Quinolinate_synth_type2"/>
</dbReference>
<comment type="function">
    <text evidence="1 14">Catalyzes the condensation of iminoaspartate with dihydroxyacetone phosphate to form quinolinate.</text>
</comment>
<dbReference type="PANTHER" id="PTHR30573:SF0">
    <property type="entry name" value="QUINOLINATE SYNTHASE, CHLOROPLASTIC"/>
    <property type="match status" value="1"/>
</dbReference>
<organism evidence="15">
    <name type="scientific">candidate division WOR-3 bacterium</name>
    <dbReference type="NCBI Taxonomy" id="2052148"/>
    <lineage>
        <taxon>Bacteria</taxon>
        <taxon>Bacteria division WOR-3</taxon>
    </lineage>
</organism>
<reference evidence="15" key="1">
    <citation type="journal article" date="2020" name="mSystems">
        <title>Genome- and Community-Level Interaction Insights into Carbon Utilization and Element Cycling Functions of Hydrothermarchaeota in Hydrothermal Sediment.</title>
        <authorList>
            <person name="Zhou Z."/>
            <person name="Liu Y."/>
            <person name="Xu W."/>
            <person name="Pan J."/>
            <person name="Luo Z.H."/>
            <person name="Li M."/>
        </authorList>
    </citation>
    <scope>NUCLEOTIDE SEQUENCE [LARGE SCALE GENOMIC DNA]</scope>
    <source>
        <strain evidence="15">SpSt-780</strain>
    </source>
</reference>
<keyword evidence="10 14" id="KW-0408">Iron</keyword>
<evidence type="ECO:0000256" key="14">
    <source>
        <dbReference type="HAMAP-Rule" id="MF_00568"/>
    </source>
</evidence>
<feature type="binding site" evidence="14">
    <location>
        <position position="38"/>
    </location>
    <ligand>
        <name>iminosuccinate</name>
        <dbReference type="ChEBI" id="CHEBI:77875"/>
    </ligand>
</feature>
<dbReference type="GO" id="GO:0008987">
    <property type="term" value="F:quinolinate synthetase A activity"/>
    <property type="evidence" value="ECO:0007669"/>
    <property type="project" value="UniProtKB-UniRule"/>
</dbReference>
<feature type="binding site" evidence="14">
    <location>
        <position position="83"/>
    </location>
    <ligand>
        <name>[4Fe-4S] cluster</name>
        <dbReference type="ChEBI" id="CHEBI:49883"/>
    </ligand>
</feature>
<keyword evidence="7 14" id="KW-0662">Pyridine nucleotide biosynthesis</keyword>
<comment type="subcellular location">
    <subcellularLocation>
        <location evidence="2 14">Cytoplasm</location>
    </subcellularLocation>
</comment>
<dbReference type="InterPro" id="IPR036094">
    <property type="entry name" value="NadA_sf"/>
</dbReference>
<keyword evidence="5 14" id="KW-0004">4Fe-4S</keyword>
<evidence type="ECO:0000256" key="7">
    <source>
        <dbReference type="ARBA" id="ARBA00022642"/>
    </source>
</evidence>
<evidence type="ECO:0000256" key="12">
    <source>
        <dbReference type="ARBA" id="ARBA00050125"/>
    </source>
</evidence>
<accession>A0A7C4UH69</accession>
<feature type="binding site" evidence="14">
    <location>
        <position position="168"/>
    </location>
    <ligand>
        <name>[4Fe-4S] cluster</name>
        <dbReference type="ChEBI" id="CHEBI:49883"/>
    </ligand>
</feature>
<dbReference type="PANTHER" id="PTHR30573">
    <property type="entry name" value="QUINOLINATE SYNTHETASE A"/>
    <property type="match status" value="1"/>
</dbReference>
<comment type="cofactor">
    <cofactor evidence="14">
        <name>[4Fe-4S] cluster</name>
        <dbReference type="ChEBI" id="CHEBI:49883"/>
    </cofactor>
    <text evidence="14">Binds 1 [4Fe-4S] cluster per subunit.</text>
</comment>
<dbReference type="Pfam" id="PF02445">
    <property type="entry name" value="NadA"/>
    <property type="match status" value="1"/>
</dbReference>
<sequence length="298" mass="33983">MKIEEKIIKRKNEINGVIIAHNYQLPEIQDIADFVGDSLELSRKAKETDADVIIFCGVKFMAETAKILSPEKIVLLPEIDAGCPMADMITADDVRELRKKYPDATIVAYVNTNADVKAEVDICCTSSNAVKVVNSVKTERVIFIPDRNLGSYVKRFTDKEMIIWDGFCPTHNHLITLEDIKTLKDEHPEALVIVHPECTPDVIDIADYVASTSGIIKLSKELNNKEFIIGTEEGIVHRLKKENPEKNFYPVRKAICYNMKKINLNSLFQAIEKLQYRIELEKWIIDRAYNAIEKMIKL</sequence>
<feature type="binding site" evidence="14">
    <location>
        <position position="21"/>
    </location>
    <ligand>
        <name>iminosuccinate</name>
        <dbReference type="ChEBI" id="CHEBI:77875"/>
    </ligand>
</feature>
<comment type="catalytic activity">
    <reaction evidence="12">
        <text>iminosuccinate + dihydroxyacetone phosphate = quinolinate + phosphate + 2 H2O + H(+)</text>
        <dbReference type="Rhea" id="RHEA:25888"/>
        <dbReference type="ChEBI" id="CHEBI:15377"/>
        <dbReference type="ChEBI" id="CHEBI:15378"/>
        <dbReference type="ChEBI" id="CHEBI:29959"/>
        <dbReference type="ChEBI" id="CHEBI:43474"/>
        <dbReference type="ChEBI" id="CHEBI:57642"/>
        <dbReference type="ChEBI" id="CHEBI:77875"/>
        <dbReference type="EC" id="2.5.1.72"/>
    </reaction>
    <physiologicalReaction direction="left-to-right" evidence="12">
        <dbReference type="Rhea" id="RHEA:25889"/>
    </physiologicalReaction>
</comment>
<feature type="binding site" evidence="14">
    <location>
        <begin position="195"/>
        <end position="197"/>
    </location>
    <ligand>
        <name>iminosuccinate</name>
        <dbReference type="ChEBI" id="CHEBI:77875"/>
    </ligand>
</feature>
<feature type="binding site" evidence="14">
    <location>
        <position position="126"/>
    </location>
    <ligand>
        <name>iminosuccinate</name>
        <dbReference type="ChEBI" id="CHEBI:77875"/>
    </ligand>
</feature>
<comment type="caution">
    <text evidence="15">The sequence shown here is derived from an EMBL/GenBank/DDBJ whole genome shotgun (WGS) entry which is preliminary data.</text>
</comment>
<evidence type="ECO:0000256" key="5">
    <source>
        <dbReference type="ARBA" id="ARBA00022485"/>
    </source>
</evidence>
<keyword evidence="6 14" id="KW-0963">Cytoplasm</keyword>
<evidence type="ECO:0000256" key="3">
    <source>
        <dbReference type="ARBA" id="ARBA00005065"/>
    </source>
</evidence>
<feature type="binding site" evidence="14">
    <location>
        <begin position="109"/>
        <end position="111"/>
    </location>
    <ligand>
        <name>iminosuccinate</name>
        <dbReference type="ChEBI" id="CHEBI:77875"/>
    </ligand>
</feature>
<dbReference type="InterPro" id="IPR003473">
    <property type="entry name" value="NadA"/>
</dbReference>
<proteinExistence type="inferred from homology"/>
<evidence type="ECO:0000256" key="10">
    <source>
        <dbReference type="ARBA" id="ARBA00023004"/>
    </source>
</evidence>
<comment type="similarity">
    <text evidence="14">Belongs to the quinolinate synthase family. Type 2 subfamily.</text>
</comment>
<evidence type="ECO:0000256" key="2">
    <source>
        <dbReference type="ARBA" id="ARBA00004496"/>
    </source>
</evidence>
<dbReference type="NCBIfam" id="NF006879">
    <property type="entry name" value="PRK09375.1-4"/>
    <property type="match status" value="1"/>
</dbReference>
<dbReference type="FunFam" id="3.40.50.10800:FF:000001">
    <property type="entry name" value="Quinolinate synthase A"/>
    <property type="match status" value="1"/>
</dbReference>
<evidence type="ECO:0000256" key="1">
    <source>
        <dbReference type="ARBA" id="ARBA00003791"/>
    </source>
</evidence>
<gene>
    <name evidence="14 15" type="primary">nadA</name>
    <name evidence="15" type="ORF">ENV67_07525</name>
</gene>
<dbReference type="GO" id="GO:0034628">
    <property type="term" value="P:'de novo' NAD+ biosynthetic process from L-aspartate"/>
    <property type="evidence" value="ECO:0007669"/>
    <property type="project" value="TreeGrafter"/>
</dbReference>
<evidence type="ECO:0000256" key="9">
    <source>
        <dbReference type="ARBA" id="ARBA00022723"/>
    </source>
</evidence>
<protein>
    <recommendedName>
        <fullName evidence="13 14">Quinolinate synthase</fullName>
        <ecNumber evidence="4 14">2.5.1.72</ecNumber>
    </recommendedName>
</protein>
<dbReference type="SUPFAM" id="SSF142754">
    <property type="entry name" value="NadA-like"/>
    <property type="match status" value="1"/>
</dbReference>
<evidence type="ECO:0000256" key="6">
    <source>
        <dbReference type="ARBA" id="ARBA00022490"/>
    </source>
</evidence>
<keyword evidence="8 14" id="KW-0808">Transferase</keyword>
<dbReference type="EMBL" id="DTHG01000092">
    <property type="protein sequence ID" value="HGW92370.1"/>
    <property type="molecule type" value="Genomic_DNA"/>
</dbReference>
<keyword evidence="11 14" id="KW-0411">Iron-sulfur</keyword>
<dbReference type="GO" id="GO:0046872">
    <property type="term" value="F:metal ion binding"/>
    <property type="evidence" value="ECO:0007669"/>
    <property type="project" value="UniProtKB-KW"/>
</dbReference>
<dbReference type="NCBIfam" id="NF006878">
    <property type="entry name" value="PRK09375.1-2"/>
    <property type="match status" value="1"/>
</dbReference>
<dbReference type="UniPathway" id="UPA00253">
    <property type="reaction ID" value="UER00327"/>
</dbReference>
<keyword evidence="9 14" id="KW-0479">Metal-binding</keyword>
<dbReference type="Gene3D" id="3.40.50.10800">
    <property type="entry name" value="NadA-like"/>
    <property type="match status" value="3"/>
</dbReference>
<feature type="binding site" evidence="14">
    <location>
        <position position="256"/>
    </location>
    <ligand>
        <name>[4Fe-4S] cluster</name>
        <dbReference type="ChEBI" id="CHEBI:49883"/>
    </ligand>
</feature>
<dbReference type="GO" id="GO:0005737">
    <property type="term" value="C:cytoplasm"/>
    <property type="evidence" value="ECO:0007669"/>
    <property type="project" value="UniProtKB-SubCell"/>
</dbReference>